<feature type="binding site" evidence="10">
    <location>
        <position position="255"/>
    </location>
    <ligand>
        <name>S-adenosyl-L-methionine</name>
        <dbReference type="ChEBI" id="CHEBI:59789"/>
    </ligand>
</feature>
<feature type="domain" description="SAM-dependent MTase RsmB/NOP-type" evidence="12">
    <location>
        <begin position="56"/>
        <end position="414"/>
    </location>
</feature>
<dbReference type="EMBL" id="KF432013">
    <property type="protein sequence ID" value="AIC33808.1"/>
    <property type="molecule type" value="Genomic_DNA"/>
</dbReference>
<feature type="binding site" evidence="10">
    <location>
        <position position="233"/>
    </location>
    <ligand>
        <name>S-adenosyl-L-methionine</name>
        <dbReference type="ChEBI" id="CHEBI:59789"/>
    </ligand>
</feature>
<keyword evidence="4 10" id="KW-0489">Methyltransferase</keyword>
<dbReference type="AlphaFoldDB" id="A0A060IN00"/>
<dbReference type="InterPro" id="IPR023270">
    <property type="entry name" value="RCMT_NCL1"/>
</dbReference>
<feature type="binding site" evidence="10">
    <location>
        <position position="205"/>
    </location>
    <ligand>
        <name>S-adenosyl-L-methionine</name>
        <dbReference type="ChEBI" id="CHEBI:59789"/>
    </ligand>
</feature>
<comment type="similarity">
    <text evidence="2 10">Belongs to the class I-like SAM-binding methyltransferase superfamily. RsmB/NOP family.</text>
</comment>
<keyword evidence="5 10" id="KW-0808">Transferase</keyword>
<dbReference type="PANTHER" id="PTHR22808">
    <property type="entry name" value="NCL1 YEAST -RELATED NOL1/NOP2/FMU SUN DOMAIN-CONTAINING"/>
    <property type="match status" value="1"/>
</dbReference>
<keyword evidence="9" id="KW-0539">Nucleus</keyword>
<dbReference type="InterPro" id="IPR057286">
    <property type="entry name" value="PUA_NSUN2"/>
</dbReference>
<dbReference type="SUPFAM" id="SSF53335">
    <property type="entry name" value="S-adenosyl-L-methionine-dependent methyltransferases"/>
    <property type="match status" value="1"/>
</dbReference>
<name>A0A060IN00_9BASI</name>
<dbReference type="Gene3D" id="3.40.50.150">
    <property type="entry name" value="Vaccinia Virus protein VP39"/>
    <property type="match status" value="1"/>
</dbReference>
<dbReference type="InterPro" id="IPR023267">
    <property type="entry name" value="RCMT"/>
</dbReference>
<protein>
    <submittedName>
        <fullName evidence="13">Sun</fullName>
    </submittedName>
</protein>
<dbReference type="Pfam" id="PF25378">
    <property type="entry name" value="PUA_NSUN2"/>
    <property type="match status" value="1"/>
</dbReference>
<comment type="subcellular location">
    <subcellularLocation>
        <location evidence="1">Nucleus</location>
    </subcellularLocation>
</comment>
<evidence type="ECO:0000256" key="4">
    <source>
        <dbReference type="ARBA" id="ARBA00022603"/>
    </source>
</evidence>
<dbReference type="InterPro" id="IPR057285">
    <property type="entry name" value="Pre-PUA_NSUN2"/>
</dbReference>
<evidence type="ECO:0000256" key="2">
    <source>
        <dbReference type="ARBA" id="ARBA00007494"/>
    </source>
</evidence>
<dbReference type="GO" id="GO:0000049">
    <property type="term" value="F:tRNA binding"/>
    <property type="evidence" value="ECO:0007669"/>
    <property type="project" value="UniProtKB-KW"/>
</dbReference>
<dbReference type="InterPro" id="IPR049560">
    <property type="entry name" value="MeTrfase_RsmB-F_NOP2_cat"/>
</dbReference>
<dbReference type="InterPro" id="IPR029063">
    <property type="entry name" value="SAM-dependent_MTases_sf"/>
</dbReference>
<dbReference type="GO" id="GO:0030488">
    <property type="term" value="P:tRNA methylation"/>
    <property type="evidence" value="ECO:0007669"/>
    <property type="project" value="UniProtKB-ARBA"/>
</dbReference>
<keyword evidence="3" id="KW-0820">tRNA-binding</keyword>
<dbReference type="GO" id="GO:0005634">
    <property type="term" value="C:nucleus"/>
    <property type="evidence" value="ECO:0007669"/>
    <property type="project" value="UniProtKB-SubCell"/>
</dbReference>
<reference evidence="13" key="1">
    <citation type="journal article" date="2014" name="Mycology">
        <title>A brief overview of the size and composition of the myrtle rust genome and its taxonomic status.</title>
        <authorList>
            <person name="Tan M.-K."/>
            <person name="Collins D."/>
            <person name="Chen Z."/>
            <person name="Englezou A."/>
            <person name="Wilkins M."/>
        </authorList>
    </citation>
    <scope>NUCLEOTIDE SEQUENCE</scope>
    <source>
        <strain evidence="13">115012-Mr</strain>
    </source>
</reference>
<dbReference type="Pfam" id="PF01189">
    <property type="entry name" value="Methyltr_RsmB-F"/>
    <property type="match status" value="1"/>
</dbReference>
<feature type="region of interest" description="Disordered" evidence="11">
    <location>
        <begin position="1"/>
        <end position="22"/>
    </location>
</feature>
<keyword evidence="7" id="KW-0819">tRNA processing</keyword>
<feature type="active site" description="Nucleophile" evidence="10">
    <location>
        <position position="308"/>
    </location>
</feature>
<dbReference type="PANTHER" id="PTHR22808:SF1">
    <property type="entry name" value="RNA CYTOSINE-C(5)-METHYLTRANSFERASE NSUN2-RELATED"/>
    <property type="match status" value="1"/>
</dbReference>
<proteinExistence type="inferred from homology"/>
<feature type="binding site" evidence="10">
    <location>
        <begin position="174"/>
        <end position="180"/>
    </location>
    <ligand>
        <name>S-adenosyl-L-methionine</name>
        <dbReference type="ChEBI" id="CHEBI:59789"/>
    </ligand>
</feature>
<dbReference type="InterPro" id="IPR018314">
    <property type="entry name" value="RsmB/NOL1/NOP2-like_CS"/>
</dbReference>
<accession>A0A060IN00</accession>
<evidence type="ECO:0000256" key="1">
    <source>
        <dbReference type="ARBA" id="ARBA00004123"/>
    </source>
</evidence>
<evidence type="ECO:0000256" key="10">
    <source>
        <dbReference type="PROSITE-ProRule" id="PRU01023"/>
    </source>
</evidence>
<organism evidence="13">
    <name type="scientific">Puccinia cf. psidii AE-2014</name>
    <dbReference type="NCBI Taxonomy" id="1505670"/>
    <lineage>
        <taxon>Eukaryota</taxon>
        <taxon>Fungi</taxon>
        <taxon>Dikarya</taxon>
        <taxon>Basidiomycota</taxon>
        <taxon>Pucciniomycotina</taxon>
        <taxon>Pucciniomycetes</taxon>
        <taxon>Pucciniales</taxon>
        <taxon>Pucciniaceae</taxon>
        <taxon>Puccinia</taxon>
    </lineage>
</organism>
<keyword evidence="6 10" id="KW-0949">S-adenosyl-L-methionine</keyword>
<dbReference type="InterPro" id="IPR001678">
    <property type="entry name" value="MeTrfase_RsmB-F_NOP2_dom"/>
</dbReference>
<evidence type="ECO:0000256" key="5">
    <source>
        <dbReference type="ARBA" id="ARBA00022679"/>
    </source>
</evidence>
<evidence type="ECO:0000256" key="9">
    <source>
        <dbReference type="ARBA" id="ARBA00023242"/>
    </source>
</evidence>
<evidence type="ECO:0000256" key="3">
    <source>
        <dbReference type="ARBA" id="ARBA00022555"/>
    </source>
</evidence>
<keyword evidence="8 10" id="KW-0694">RNA-binding</keyword>
<dbReference type="PRINTS" id="PR02008">
    <property type="entry name" value="RCMTFAMILY"/>
</dbReference>
<sequence length="778" mass="87425">MGKPRRNKQNRNQTNPINLKKSNQRWDALPATNLAFVEYYKNQQKIVSSDQEWDELFKAFRTDLPTTFRITGGKKLDLTLNKIIEETYLPFFANIQINGQPISPPKKISWYPNGLAWELTTSKQFIRKSPEFKKFQNFLVYETEAGNLSRQEAVSMIPPLLLDVQPHHIVLDTCAAPGSKTAQLVESLHSSSSTLIPSGLIIANDSDYKRSHLLVHQSLRRLPSPSTMITNHDASQFPSLSLKHRKLFFDRILCDVPCSGDGTLRKNGGIWKDWTPAQGIGLHGLQLRILSRAISLLKPGGRLVYSTCSLNPLENEAVVSAALSQFPSMSLKDVSDCLPTLIRRPGLTTWTVTTREPENIQPILTSNDAPDQKKYPPTLWPNGREIELGLQRCLRIYPHLQDTGGFFVAVLEKPTSLKLGEVNIQKSNNTLTTPPEEKNLSTMTVKLLNSGLDSMVTEATIDSSSKREILPEEDSVPNGELGRKRLKVERGEALTPLDTEVCHFKEDPYTYLKPDNDELKQCLEYFDVDPSFPVDNLLVRNAEGVPNRTIYLTSSAVREVIENNTHSRLRLICCGLKIFGRQDCPAAKEKNGDKQLRTQSHKWRIISDGVEYFRPFMGSKRLVTCDIEVLRQLMTVDEEYPLFEDLKDVNFRAQVEKLEAGSCVAEVVGEGVPLDLTVGIWVSKASVNLMVDKKERRVLSLRLWGEDITDKSKKEMKTKVETQDENTKIEGEIESSVEGVNGLEKPSPTEADVPNGSNMKVDGIQTDCIPPDQNTLGC</sequence>
<dbReference type="PROSITE" id="PS01153">
    <property type="entry name" value="NOL1_NOP2_SUN"/>
    <property type="match status" value="1"/>
</dbReference>
<dbReference type="Pfam" id="PF25376">
    <property type="entry name" value="Pre-PUA_NSUN2"/>
    <property type="match status" value="1"/>
</dbReference>
<evidence type="ECO:0000256" key="11">
    <source>
        <dbReference type="SAM" id="MobiDB-lite"/>
    </source>
</evidence>
<dbReference type="GO" id="GO:0005737">
    <property type="term" value="C:cytoplasm"/>
    <property type="evidence" value="ECO:0007669"/>
    <property type="project" value="TreeGrafter"/>
</dbReference>
<evidence type="ECO:0000259" key="12">
    <source>
        <dbReference type="PROSITE" id="PS51686"/>
    </source>
</evidence>
<feature type="region of interest" description="Disordered" evidence="11">
    <location>
        <begin position="732"/>
        <end position="778"/>
    </location>
</feature>
<evidence type="ECO:0000256" key="8">
    <source>
        <dbReference type="ARBA" id="ARBA00022884"/>
    </source>
</evidence>
<dbReference type="GO" id="GO:0016428">
    <property type="term" value="F:tRNA (cytidine-5-)-methyltransferase activity"/>
    <property type="evidence" value="ECO:0007669"/>
    <property type="project" value="InterPro"/>
</dbReference>
<dbReference type="PROSITE" id="PS51686">
    <property type="entry name" value="SAM_MT_RSMB_NOP"/>
    <property type="match status" value="1"/>
</dbReference>
<feature type="compositionally biased region" description="Polar residues" evidence="11">
    <location>
        <begin position="10"/>
        <end position="21"/>
    </location>
</feature>
<evidence type="ECO:0000313" key="13">
    <source>
        <dbReference type="EMBL" id="AIC33808.1"/>
    </source>
</evidence>
<dbReference type="PRINTS" id="PR02011">
    <property type="entry name" value="RCMTNCL1"/>
</dbReference>
<evidence type="ECO:0000256" key="7">
    <source>
        <dbReference type="ARBA" id="ARBA00022694"/>
    </source>
</evidence>
<evidence type="ECO:0000256" key="6">
    <source>
        <dbReference type="ARBA" id="ARBA00022691"/>
    </source>
</evidence>